<evidence type="ECO:0000256" key="1">
    <source>
        <dbReference type="SAM" id="Phobius"/>
    </source>
</evidence>
<proteinExistence type="predicted"/>
<dbReference type="AlphaFoldDB" id="A0A7E4USU7"/>
<dbReference type="WBParaSite" id="Pan_g12393.t1">
    <property type="protein sequence ID" value="Pan_g12393.t1"/>
    <property type="gene ID" value="Pan_g12393"/>
</dbReference>
<reference evidence="2" key="1">
    <citation type="journal article" date="2013" name="Genetics">
        <title>The draft genome and transcriptome of Panagrellus redivivus are shaped by the harsh demands of a free-living lifestyle.</title>
        <authorList>
            <person name="Srinivasan J."/>
            <person name="Dillman A.R."/>
            <person name="Macchietto M.G."/>
            <person name="Heikkinen L."/>
            <person name="Lakso M."/>
            <person name="Fracchia K.M."/>
            <person name="Antoshechkin I."/>
            <person name="Mortazavi A."/>
            <person name="Wong G."/>
            <person name="Sternberg P.W."/>
        </authorList>
    </citation>
    <scope>NUCLEOTIDE SEQUENCE [LARGE SCALE GENOMIC DNA]</scope>
    <source>
        <strain evidence="2">MT8872</strain>
    </source>
</reference>
<accession>A0A7E4USU7</accession>
<sequence length="70" mass="8058">MSLLSTATFFDLHISFVYSPMPIFPASAICCTSMFAVNASWYFEYINFIIMHFTLSYVGVSIFVGLLYRY</sequence>
<keyword evidence="2" id="KW-1185">Reference proteome</keyword>
<feature type="transmembrane region" description="Helical" evidence="1">
    <location>
        <begin position="44"/>
        <end position="68"/>
    </location>
</feature>
<evidence type="ECO:0000313" key="2">
    <source>
        <dbReference type="Proteomes" id="UP000492821"/>
    </source>
</evidence>
<keyword evidence="1" id="KW-1133">Transmembrane helix</keyword>
<reference evidence="3" key="2">
    <citation type="submission" date="2020-10" db="UniProtKB">
        <authorList>
            <consortium name="WormBaseParasite"/>
        </authorList>
    </citation>
    <scope>IDENTIFICATION</scope>
</reference>
<name>A0A7E4USU7_PANRE</name>
<protein>
    <submittedName>
        <fullName evidence="3">Ovule protein</fullName>
    </submittedName>
</protein>
<evidence type="ECO:0000313" key="3">
    <source>
        <dbReference type="WBParaSite" id="Pan_g12393.t1"/>
    </source>
</evidence>
<dbReference type="Proteomes" id="UP000492821">
    <property type="component" value="Unassembled WGS sequence"/>
</dbReference>
<keyword evidence="1" id="KW-0812">Transmembrane</keyword>
<keyword evidence="1" id="KW-0472">Membrane</keyword>
<organism evidence="2 3">
    <name type="scientific">Panagrellus redivivus</name>
    <name type="common">Microworm</name>
    <dbReference type="NCBI Taxonomy" id="6233"/>
    <lineage>
        <taxon>Eukaryota</taxon>
        <taxon>Metazoa</taxon>
        <taxon>Ecdysozoa</taxon>
        <taxon>Nematoda</taxon>
        <taxon>Chromadorea</taxon>
        <taxon>Rhabditida</taxon>
        <taxon>Tylenchina</taxon>
        <taxon>Panagrolaimomorpha</taxon>
        <taxon>Panagrolaimoidea</taxon>
        <taxon>Panagrolaimidae</taxon>
        <taxon>Panagrellus</taxon>
    </lineage>
</organism>